<dbReference type="Proteomes" id="UP000015241">
    <property type="component" value="Unassembled WGS sequence"/>
</dbReference>
<dbReference type="HOGENOM" id="CLU_010194_2_9_1"/>
<gene>
    <name evidence="4" type="ORF">FOMPIDRAFT_146037</name>
</gene>
<protein>
    <submittedName>
        <fullName evidence="4">NAD-binding protein</fullName>
    </submittedName>
</protein>
<dbReference type="PRINTS" id="PR00081">
    <property type="entry name" value="GDHRDH"/>
</dbReference>
<dbReference type="PANTHER" id="PTHR43976:SF16">
    <property type="entry name" value="SHORT-CHAIN DEHYDROGENASE_REDUCTASE FAMILY PROTEIN"/>
    <property type="match status" value="1"/>
</dbReference>
<evidence type="ECO:0000256" key="3">
    <source>
        <dbReference type="RuleBase" id="RU000363"/>
    </source>
</evidence>
<comment type="similarity">
    <text evidence="1 3">Belongs to the short-chain dehydrogenases/reductases (SDR) family.</text>
</comment>
<accession>S8F2Q5</accession>
<evidence type="ECO:0000256" key="1">
    <source>
        <dbReference type="ARBA" id="ARBA00006484"/>
    </source>
</evidence>
<dbReference type="OrthoDB" id="1274115at2759"/>
<dbReference type="STRING" id="743788.S8F2Q5"/>
<keyword evidence="2" id="KW-0560">Oxidoreductase</keyword>
<dbReference type="InterPro" id="IPR002347">
    <property type="entry name" value="SDR_fam"/>
</dbReference>
<dbReference type="eggNOG" id="KOG1205">
    <property type="taxonomic scope" value="Eukaryota"/>
</dbReference>
<reference evidence="4 5" key="1">
    <citation type="journal article" date="2012" name="Science">
        <title>The Paleozoic origin of enzymatic lignin decomposition reconstructed from 31 fungal genomes.</title>
        <authorList>
            <person name="Floudas D."/>
            <person name="Binder M."/>
            <person name="Riley R."/>
            <person name="Barry K."/>
            <person name="Blanchette R.A."/>
            <person name="Henrissat B."/>
            <person name="Martinez A.T."/>
            <person name="Otillar R."/>
            <person name="Spatafora J.W."/>
            <person name="Yadav J.S."/>
            <person name="Aerts A."/>
            <person name="Benoit I."/>
            <person name="Boyd A."/>
            <person name="Carlson A."/>
            <person name="Copeland A."/>
            <person name="Coutinho P.M."/>
            <person name="de Vries R.P."/>
            <person name="Ferreira P."/>
            <person name="Findley K."/>
            <person name="Foster B."/>
            <person name="Gaskell J."/>
            <person name="Glotzer D."/>
            <person name="Gorecki P."/>
            <person name="Heitman J."/>
            <person name="Hesse C."/>
            <person name="Hori C."/>
            <person name="Igarashi K."/>
            <person name="Jurgens J.A."/>
            <person name="Kallen N."/>
            <person name="Kersten P."/>
            <person name="Kohler A."/>
            <person name="Kuees U."/>
            <person name="Kumar T.K.A."/>
            <person name="Kuo A."/>
            <person name="LaButti K."/>
            <person name="Larrondo L.F."/>
            <person name="Lindquist E."/>
            <person name="Ling A."/>
            <person name="Lombard V."/>
            <person name="Lucas S."/>
            <person name="Lundell T."/>
            <person name="Martin R."/>
            <person name="McLaughlin D.J."/>
            <person name="Morgenstern I."/>
            <person name="Morin E."/>
            <person name="Murat C."/>
            <person name="Nagy L.G."/>
            <person name="Nolan M."/>
            <person name="Ohm R.A."/>
            <person name="Patyshakuliyeva A."/>
            <person name="Rokas A."/>
            <person name="Ruiz-Duenas F.J."/>
            <person name="Sabat G."/>
            <person name="Salamov A."/>
            <person name="Samejima M."/>
            <person name="Schmutz J."/>
            <person name="Slot J.C."/>
            <person name="St John F."/>
            <person name="Stenlid J."/>
            <person name="Sun H."/>
            <person name="Sun S."/>
            <person name="Syed K."/>
            <person name="Tsang A."/>
            <person name="Wiebenga A."/>
            <person name="Young D."/>
            <person name="Pisabarro A."/>
            <person name="Eastwood D.C."/>
            <person name="Martin F."/>
            <person name="Cullen D."/>
            <person name="Grigoriev I.V."/>
            <person name="Hibbett D.S."/>
        </authorList>
    </citation>
    <scope>NUCLEOTIDE SEQUENCE</scope>
    <source>
        <strain evidence="5">FP-58527</strain>
    </source>
</reference>
<dbReference type="InParanoid" id="S8F2Q5"/>
<dbReference type="InterPro" id="IPR051911">
    <property type="entry name" value="SDR_oxidoreductase"/>
</dbReference>
<dbReference type="PANTHER" id="PTHR43976">
    <property type="entry name" value="SHORT CHAIN DEHYDROGENASE"/>
    <property type="match status" value="1"/>
</dbReference>
<organism evidence="4 5">
    <name type="scientific">Fomitopsis schrenkii</name>
    <name type="common">Brown rot fungus</name>
    <dbReference type="NCBI Taxonomy" id="2126942"/>
    <lineage>
        <taxon>Eukaryota</taxon>
        <taxon>Fungi</taxon>
        <taxon>Dikarya</taxon>
        <taxon>Basidiomycota</taxon>
        <taxon>Agaricomycotina</taxon>
        <taxon>Agaricomycetes</taxon>
        <taxon>Polyporales</taxon>
        <taxon>Fomitopsis</taxon>
    </lineage>
</organism>
<evidence type="ECO:0000313" key="4">
    <source>
        <dbReference type="EMBL" id="EPS96080.1"/>
    </source>
</evidence>
<keyword evidence="5" id="KW-1185">Reference proteome</keyword>
<dbReference type="FunCoup" id="S8F2Q5">
    <property type="interactions" value="1"/>
</dbReference>
<name>S8F2Q5_FOMSC</name>
<dbReference type="EMBL" id="KE504195">
    <property type="protein sequence ID" value="EPS96080.1"/>
    <property type="molecule type" value="Genomic_DNA"/>
</dbReference>
<dbReference type="Gene3D" id="3.40.50.720">
    <property type="entry name" value="NAD(P)-binding Rossmann-like Domain"/>
    <property type="match status" value="1"/>
</dbReference>
<evidence type="ECO:0000313" key="5">
    <source>
        <dbReference type="Proteomes" id="UP000015241"/>
    </source>
</evidence>
<evidence type="ECO:0000256" key="2">
    <source>
        <dbReference type="ARBA" id="ARBA00023002"/>
    </source>
</evidence>
<dbReference type="Pfam" id="PF00106">
    <property type="entry name" value="adh_short"/>
    <property type="match status" value="1"/>
</dbReference>
<dbReference type="AlphaFoldDB" id="S8F2Q5"/>
<dbReference type="GO" id="GO:0016491">
    <property type="term" value="F:oxidoreductase activity"/>
    <property type="evidence" value="ECO:0007669"/>
    <property type="project" value="UniProtKB-KW"/>
</dbReference>
<sequence length="303" mass="33059">MSASADPERKVWMITGTTSGFGKRLVSLILSRGDYVVAAARDLSKFDAPLSEADRARLHLVQMDLTDPPEKIQSAVADVLAALGRVDVLINNAAWAPKSLLEEASPAYAQAVFQTNVFGVLNLTNAVLPQMRARRTGTVVFLGSRSVWKADTILTGHYLASKAAIHAFAETYAAEVAPFNVRVIIAVPGGFRTENIHTAPLTSANHISEYDALREEEYEKFKLRWAAAPGDPDKIMALLVDVVTGEGKAAGRKTPLYLLLGKPTYVAAEAFHKRLDEERGAWRDLGENLDYEDVSATVPEPRK</sequence>
<dbReference type="PRINTS" id="PR00080">
    <property type="entry name" value="SDRFAMILY"/>
</dbReference>
<dbReference type="CDD" id="cd05374">
    <property type="entry name" value="17beta-HSD-like_SDR_c"/>
    <property type="match status" value="1"/>
</dbReference>
<proteinExistence type="inferred from homology"/>
<dbReference type="SUPFAM" id="SSF51735">
    <property type="entry name" value="NAD(P)-binding Rossmann-fold domains"/>
    <property type="match status" value="1"/>
</dbReference>
<dbReference type="InterPro" id="IPR036291">
    <property type="entry name" value="NAD(P)-bd_dom_sf"/>
</dbReference>